<evidence type="ECO:0000313" key="2">
    <source>
        <dbReference type="EMBL" id="MCY1144006.1"/>
    </source>
</evidence>
<dbReference type="Proteomes" id="UP001151002">
    <property type="component" value="Unassembled WGS sequence"/>
</dbReference>
<dbReference type="EMBL" id="JAPNTZ010000018">
    <property type="protein sequence ID" value="MCY1144006.1"/>
    <property type="molecule type" value="Genomic_DNA"/>
</dbReference>
<reference evidence="2" key="1">
    <citation type="submission" date="2022-11" db="EMBL/GenBank/DDBJ databases">
        <authorList>
            <person name="Somphong A."/>
            <person name="Phongsopitanun W."/>
        </authorList>
    </citation>
    <scope>NUCLEOTIDE SEQUENCE</scope>
    <source>
        <strain evidence="2">Pm04-4</strain>
    </source>
</reference>
<accession>A0ABT4BBW4</accession>
<comment type="caution">
    <text evidence="2">The sequence shown here is derived from an EMBL/GenBank/DDBJ whole genome shotgun (WGS) entry which is preliminary data.</text>
</comment>
<name>A0ABT4BBW4_9ACTN</name>
<keyword evidence="3" id="KW-1185">Reference proteome</keyword>
<gene>
    <name evidence="2" type="ORF">OWR29_38935</name>
</gene>
<proteinExistence type="predicted"/>
<evidence type="ECO:0008006" key="4">
    <source>
        <dbReference type="Google" id="ProtNLM"/>
    </source>
</evidence>
<protein>
    <recommendedName>
        <fullName evidence="4">WXG100 family type VII secretion target</fullName>
    </recommendedName>
</protein>
<evidence type="ECO:0000256" key="1">
    <source>
        <dbReference type="SAM" id="MobiDB-lite"/>
    </source>
</evidence>
<feature type="compositionally biased region" description="Basic and acidic residues" evidence="1">
    <location>
        <begin position="449"/>
        <end position="459"/>
    </location>
</feature>
<sequence>MAYHDDVEYIEKMRPDFVDAVGEEFLRTKGIIAQAMPTLSGLQGKVEWHSDAATLYEQRLRETVDLVEGLHDGFDKAGPAITDYAQAQAMAKALVADGVAAEAQLKSLISSIAKTQSLVVRFSDALRQWNDLRSTTGALDWLIEVGQHSKIDEVREQADALWYQATGAYDDAIRIESEARADAVARLASAYKILPDFLANSALSAKIVAQTPGLQDEGGKYHVGPPTKPDFTFDDDFPYDPNAEPTAGDYASYAEWKAKLLGGRIARSDLDDATALYAHYLDASGTAVTVDYDEAYKEDPNIRSSVDQEIALARSEAERIYRETGQTGFQMTGDPRSVNDLGGYPSTENWQKALGDHQIYGTSDVEVNGNQITMKIKVHAEDMYNFNAGAADIATGAPDNDNGRFSTLGWAKGFETNGEIERTITWTVGDAAPPDVTDGSGPERGVSAGEDRNDGRGDG</sequence>
<dbReference type="RefSeq" id="WP_267568560.1">
    <property type="nucleotide sequence ID" value="NZ_JAPNTZ010000018.1"/>
</dbReference>
<organism evidence="2 3">
    <name type="scientific">Paractinoplanes pyxinae</name>
    <dbReference type="NCBI Taxonomy" id="2997416"/>
    <lineage>
        <taxon>Bacteria</taxon>
        <taxon>Bacillati</taxon>
        <taxon>Actinomycetota</taxon>
        <taxon>Actinomycetes</taxon>
        <taxon>Micromonosporales</taxon>
        <taxon>Micromonosporaceae</taxon>
        <taxon>Paractinoplanes</taxon>
    </lineage>
</organism>
<evidence type="ECO:0000313" key="3">
    <source>
        <dbReference type="Proteomes" id="UP001151002"/>
    </source>
</evidence>
<feature type="region of interest" description="Disordered" evidence="1">
    <location>
        <begin position="429"/>
        <end position="459"/>
    </location>
</feature>